<proteinExistence type="predicted"/>
<comment type="caution">
    <text evidence="2">The sequence shown here is derived from an EMBL/GenBank/DDBJ whole genome shotgun (WGS) entry which is preliminary data.</text>
</comment>
<evidence type="ECO:0000313" key="2">
    <source>
        <dbReference type="EMBL" id="MFC5449744.1"/>
    </source>
</evidence>
<keyword evidence="1" id="KW-1133">Transmembrane helix</keyword>
<evidence type="ECO:0000313" key="3">
    <source>
        <dbReference type="Proteomes" id="UP001596044"/>
    </source>
</evidence>
<keyword evidence="1" id="KW-0812">Transmembrane</keyword>
<evidence type="ECO:0000256" key="1">
    <source>
        <dbReference type="SAM" id="Phobius"/>
    </source>
</evidence>
<feature type="transmembrane region" description="Helical" evidence="1">
    <location>
        <begin position="6"/>
        <end position="22"/>
    </location>
</feature>
<dbReference type="RefSeq" id="WP_270885097.1">
    <property type="nucleotide sequence ID" value="NZ_JAQFVF010000083.1"/>
</dbReference>
<feature type="transmembrane region" description="Helical" evidence="1">
    <location>
        <begin position="129"/>
        <end position="152"/>
    </location>
</feature>
<keyword evidence="3" id="KW-1185">Reference proteome</keyword>
<dbReference type="EMBL" id="JBHSMJ010000022">
    <property type="protein sequence ID" value="MFC5449744.1"/>
    <property type="molecule type" value="Genomic_DNA"/>
</dbReference>
<dbReference type="InterPro" id="IPR048147">
    <property type="entry name" value="CBO0543-like"/>
</dbReference>
<accession>A0ABW0K8U7</accession>
<organism evidence="2 3">
    <name type="scientific">Paenibacillus aestuarii</name>
    <dbReference type="NCBI Taxonomy" id="516965"/>
    <lineage>
        <taxon>Bacteria</taxon>
        <taxon>Bacillati</taxon>
        <taxon>Bacillota</taxon>
        <taxon>Bacilli</taxon>
        <taxon>Bacillales</taxon>
        <taxon>Paenibacillaceae</taxon>
        <taxon>Paenibacillus</taxon>
    </lineage>
</organism>
<sequence>MKWEYTILYGVWVISVLMLIFVPRDKRCVSQIVFFFKQMVTWVVGLIVVERGWIEYPVRFFSDVNRSSFTFEFMAYPAVCGMFNAYYPAKRSLLFRGGYYILYCTVMTVMEVVIEKYTELIRYVHWNWYWTWITLMVTFMMSRRFCVWYFSVRPSSLSSARKGH</sequence>
<feature type="transmembrane region" description="Helical" evidence="1">
    <location>
        <begin position="29"/>
        <end position="49"/>
    </location>
</feature>
<gene>
    <name evidence="2" type="ORF">ACFPOG_15915</name>
</gene>
<protein>
    <submittedName>
        <fullName evidence="2">CBO0543 family protein</fullName>
    </submittedName>
</protein>
<keyword evidence="1" id="KW-0472">Membrane</keyword>
<dbReference type="Proteomes" id="UP001596044">
    <property type="component" value="Unassembled WGS sequence"/>
</dbReference>
<reference evidence="3" key="1">
    <citation type="journal article" date="2019" name="Int. J. Syst. Evol. Microbiol.">
        <title>The Global Catalogue of Microorganisms (GCM) 10K type strain sequencing project: providing services to taxonomists for standard genome sequencing and annotation.</title>
        <authorList>
            <consortium name="The Broad Institute Genomics Platform"/>
            <consortium name="The Broad Institute Genome Sequencing Center for Infectious Disease"/>
            <person name="Wu L."/>
            <person name="Ma J."/>
        </authorList>
    </citation>
    <scope>NUCLEOTIDE SEQUENCE [LARGE SCALE GENOMIC DNA]</scope>
    <source>
        <strain evidence="3">KACC 11904</strain>
    </source>
</reference>
<feature type="transmembrane region" description="Helical" evidence="1">
    <location>
        <begin position="69"/>
        <end position="87"/>
    </location>
</feature>
<feature type="transmembrane region" description="Helical" evidence="1">
    <location>
        <begin position="99"/>
        <end position="117"/>
    </location>
</feature>
<name>A0ABW0K8U7_9BACL</name>
<dbReference type="NCBIfam" id="NF041644">
    <property type="entry name" value="CBO0543_fam"/>
    <property type="match status" value="1"/>
</dbReference>